<dbReference type="KEGG" id="cpip:CJF12_00955"/>
<feature type="transmembrane region" description="Helical" evidence="1">
    <location>
        <begin position="20"/>
        <end position="40"/>
    </location>
</feature>
<keyword evidence="3" id="KW-1185">Reference proteome</keyword>
<protein>
    <submittedName>
        <fullName evidence="2">Uncharacterized protein</fullName>
    </submittedName>
</protein>
<dbReference type="OrthoDB" id="1261540at2"/>
<accession>A0A086BIB9</accession>
<keyword evidence="1" id="KW-1133">Transmembrane helix</keyword>
<evidence type="ECO:0000256" key="1">
    <source>
        <dbReference type="SAM" id="Phobius"/>
    </source>
</evidence>
<proteinExistence type="predicted"/>
<dbReference type="EMBL" id="JPRJ01000015">
    <property type="protein sequence ID" value="KFF28683.1"/>
    <property type="molecule type" value="Genomic_DNA"/>
</dbReference>
<sequence>MPNYKQLLETAAAYMPNTLLGWLAAIGGTAIATIGLPSIYDLYQRYKRYILPADRSADFLLGGGIHGIQDNADGNIDQYLDTFRQINDLRNQRQDDTRANLTLIGLLFSKLKREGHSDIDAIIRKNITTIAQNRDEVTDEELELALQNAIMGGTRTRDSLTYWARSIGGPIYKWLG</sequence>
<keyword evidence="1" id="KW-0472">Membrane</keyword>
<organism evidence="2 3">
    <name type="scientific">Chryseobacterium piperi</name>
    <dbReference type="NCBI Taxonomy" id="558152"/>
    <lineage>
        <taxon>Bacteria</taxon>
        <taxon>Pseudomonadati</taxon>
        <taxon>Bacteroidota</taxon>
        <taxon>Flavobacteriia</taxon>
        <taxon>Flavobacteriales</taxon>
        <taxon>Weeksellaceae</taxon>
        <taxon>Chryseobacterium group</taxon>
        <taxon>Chryseobacterium</taxon>
    </lineage>
</organism>
<evidence type="ECO:0000313" key="3">
    <source>
        <dbReference type="Proteomes" id="UP000028709"/>
    </source>
</evidence>
<dbReference type="RefSeq" id="WP_034684349.1">
    <property type="nucleotide sequence ID" value="NZ_CP023049.2"/>
</dbReference>
<dbReference type="Proteomes" id="UP000028709">
    <property type="component" value="Unassembled WGS sequence"/>
</dbReference>
<dbReference type="AlphaFoldDB" id="A0A086BIB9"/>
<evidence type="ECO:0000313" key="2">
    <source>
        <dbReference type="EMBL" id="KFF28683.1"/>
    </source>
</evidence>
<gene>
    <name evidence="2" type="ORF">IQ37_09885</name>
</gene>
<dbReference type="eggNOG" id="ENOG50311NN">
    <property type="taxonomic scope" value="Bacteria"/>
</dbReference>
<reference evidence="2 3" key="1">
    <citation type="submission" date="2014-07" db="EMBL/GenBank/DDBJ databases">
        <title>Genome of Chryseobacterium piperi CTM.</title>
        <authorList>
            <person name="Pipes S.E."/>
            <person name="Stropko S.J."/>
            <person name="Newman J.D."/>
        </authorList>
    </citation>
    <scope>NUCLEOTIDE SEQUENCE [LARGE SCALE GENOMIC DNA]</scope>
    <source>
        <strain evidence="2 3">CTM</strain>
    </source>
</reference>
<keyword evidence="1" id="KW-0812">Transmembrane</keyword>
<name>A0A086BIB9_9FLAO</name>
<comment type="caution">
    <text evidence="2">The sequence shown here is derived from an EMBL/GenBank/DDBJ whole genome shotgun (WGS) entry which is preliminary data.</text>
</comment>